<dbReference type="Gene3D" id="2.10.70.20">
    <property type="entry name" value="gspk-gspi-gspj complex like domains"/>
    <property type="match status" value="1"/>
</dbReference>
<dbReference type="GO" id="GO:0005886">
    <property type="term" value="C:plasma membrane"/>
    <property type="evidence" value="ECO:0007669"/>
    <property type="project" value="UniProtKB-SubCell"/>
</dbReference>
<keyword evidence="6" id="KW-0997">Cell inner membrane</keyword>
<dbReference type="InterPro" id="IPR045584">
    <property type="entry name" value="Pilin-like"/>
</dbReference>
<keyword evidence="5" id="KW-0488">Methylation</keyword>
<gene>
    <name evidence="10" type="primary">gspJ</name>
    <name evidence="10" type="ORF">H0E82_14240</name>
</gene>
<evidence type="ECO:0000256" key="9">
    <source>
        <dbReference type="ARBA" id="ARBA00023136"/>
    </source>
</evidence>
<dbReference type="InterPro" id="IPR012902">
    <property type="entry name" value="N_methyl_site"/>
</dbReference>
<dbReference type="Proteomes" id="UP000589896">
    <property type="component" value="Unassembled WGS sequence"/>
</dbReference>
<evidence type="ECO:0000256" key="3">
    <source>
        <dbReference type="ARBA" id="ARBA00021539"/>
    </source>
</evidence>
<evidence type="ECO:0000313" key="11">
    <source>
        <dbReference type="Proteomes" id="UP000589896"/>
    </source>
</evidence>
<dbReference type="NCBIfam" id="TIGR02532">
    <property type="entry name" value="IV_pilin_GFxxxE"/>
    <property type="match status" value="1"/>
</dbReference>
<sequence>MRRAASAGGFTLIEVLVSLAVFALLAAAAVGVLAWTADQQQALRARMERAAELQRAYALLKSDLGQAALRRTRGSDGAAGLSAFAAAPPDDPSRPLFGFVRHGWENPDQAPRASLQYVEYRVAEGRLERSSRPALDGARASAPQVMLDGVQTVRASYYSGGFWSDGWGGGLDTLPQAVALDFELRDFGHVRGVFLLPGTAR</sequence>
<evidence type="ECO:0000256" key="7">
    <source>
        <dbReference type="ARBA" id="ARBA00022692"/>
    </source>
</evidence>
<keyword evidence="11" id="KW-1185">Reference proteome</keyword>
<evidence type="ECO:0000256" key="5">
    <source>
        <dbReference type="ARBA" id="ARBA00022481"/>
    </source>
</evidence>
<comment type="caution">
    <text evidence="10">The sequence shown here is derived from an EMBL/GenBank/DDBJ whole genome shotgun (WGS) entry which is preliminary data.</text>
</comment>
<reference evidence="10 11" key="1">
    <citation type="submission" date="2020-07" db="EMBL/GenBank/DDBJ databases">
        <title>isolation of Luteimonas sp. SJ-16.</title>
        <authorList>
            <person name="Huang X.-X."/>
            <person name="Xu L."/>
            <person name="Sun J.-Q."/>
        </authorList>
    </citation>
    <scope>NUCLEOTIDE SEQUENCE [LARGE SCALE GENOMIC DNA]</scope>
    <source>
        <strain evidence="10 11">SJ-16</strain>
    </source>
</reference>
<dbReference type="InterPro" id="IPR010055">
    <property type="entry name" value="T2SS_protein-GspJ"/>
</dbReference>
<dbReference type="RefSeq" id="WP_180546094.1">
    <property type="nucleotide sequence ID" value="NZ_JACCJZ010000020.1"/>
</dbReference>
<dbReference type="PANTHER" id="PTHR39583:SF2">
    <property type="entry name" value="TYPE II SECRETION SYSTEM PROTEIN J"/>
    <property type="match status" value="1"/>
</dbReference>
<proteinExistence type="inferred from homology"/>
<dbReference type="GO" id="GO:0015628">
    <property type="term" value="P:protein secretion by the type II secretion system"/>
    <property type="evidence" value="ECO:0007669"/>
    <property type="project" value="InterPro"/>
</dbReference>
<dbReference type="Pfam" id="PF11612">
    <property type="entry name" value="T2SSJ"/>
    <property type="match status" value="1"/>
</dbReference>
<dbReference type="GO" id="GO:0015627">
    <property type="term" value="C:type II protein secretion system complex"/>
    <property type="evidence" value="ECO:0007669"/>
    <property type="project" value="InterPro"/>
</dbReference>
<dbReference type="AlphaFoldDB" id="A0A7Z0TZF3"/>
<keyword evidence="9" id="KW-0472">Membrane</keyword>
<evidence type="ECO:0000256" key="8">
    <source>
        <dbReference type="ARBA" id="ARBA00022989"/>
    </source>
</evidence>
<comment type="subcellular location">
    <subcellularLocation>
        <location evidence="1">Cell inner membrane</location>
        <topology evidence="1">Single-pass membrane protein</topology>
    </subcellularLocation>
</comment>
<evidence type="ECO:0000256" key="1">
    <source>
        <dbReference type="ARBA" id="ARBA00004377"/>
    </source>
</evidence>
<dbReference type="InterPro" id="IPR051621">
    <property type="entry name" value="T2SS_protein_J"/>
</dbReference>
<dbReference type="PANTHER" id="PTHR39583">
    <property type="entry name" value="TYPE II SECRETION SYSTEM PROTEIN J-RELATED"/>
    <property type="match status" value="1"/>
</dbReference>
<dbReference type="EMBL" id="JACCJZ010000020">
    <property type="protein sequence ID" value="NYZ63905.1"/>
    <property type="molecule type" value="Genomic_DNA"/>
</dbReference>
<dbReference type="Pfam" id="PF07963">
    <property type="entry name" value="N_methyl"/>
    <property type="match status" value="1"/>
</dbReference>
<name>A0A7Z0TZF3_9GAMM</name>
<keyword evidence="7" id="KW-0812">Transmembrane</keyword>
<dbReference type="PROSITE" id="PS00409">
    <property type="entry name" value="PROKAR_NTER_METHYL"/>
    <property type="match status" value="1"/>
</dbReference>
<organism evidence="10 11">
    <name type="scientific">Luteimonas deserti</name>
    <dbReference type="NCBI Taxonomy" id="2752306"/>
    <lineage>
        <taxon>Bacteria</taxon>
        <taxon>Pseudomonadati</taxon>
        <taxon>Pseudomonadota</taxon>
        <taxon>Gammaproteobacteria</taxon>
        <taxon>Lysobacterales</taxon>
        <taxon>Lysobacteraceae</taxon>
        <taxon>Luteimonas</taxon>
    </lineage>
</organism>
<keyword evidence="8" id="KW-1133">Transmembrane helix</keyword>
<dbReference type="SUPFAM" id="SSF54523">
    <property type="entry name" value="Pili subunits"/>
    <property type="match status" value="1"/>
</dbReference>
<accession>A0A7Z0TZF3</accession>
<evidence type="ECO:0000256" key="4">
    <source>
        <dbReference type="ARBA" id="ARBA00022475"/>
    </source>
</evidence>
<protein>
    <recommendedName>
        <fullName evidence="3">Type II secretion system protein J</fullName>
    </recommendedName>
</protein>
<dbReference type="NCBIfam" id="TIGR01711">
    <property type="entry name" value="gspJ"/>
    <property type="match status" value="1"/>
</dbReference>
<dbReference type="Gene3D" id="3.10.610.10">
    <property type="entry name" value="GSPII I/J protein-like"/>
    <property type="match status" value="1"/>
</dbReference>
<comment type="similarity">
    <text evidence="2">Belongs to the GSP J family.</text>
</comment>
<evidence type="ECO:0000313" key="10">
    <source>
        <dbReference type="EMBL" id="NYZ63905.1"/>
    </source>
</evidence>
<keyword evidence="4" id="KW-1003">Cell membrane</keyword>
<evidence type="ECO:0000256" key="2">
    <source>
        <dbReference type="ARBA" id="ARBA00011084"/>
    </source>
</evidence>
<evidence type="ECO:0000256" key="6">
    <source>
        <dbReference type="ARBA" id="ARBA00022519"/>
    </source>
</evidence>